<reference evidence="10 11" key="1">
    <citation type="journal article" date="2007" name="Nature">
        <title>Evolution of genes and genomes on the Drosophila phylogeny.</title>
        <authorList>
            <consortium name="Drosophila 12 Genomes Consortium"/>
            <person name="Clark A.G."/>
            <person name="Eisen M.B."/>
            <person name="Smith D.R."/>
            <person name="Bergman C.M."/>
            <person name="Oliver B."/>
            <person name="Markow T.A."/>
            <person name="Kaufman T.C."/>
            <person name="Kellis M."/>
            <person name="Gelbart W."/>
            <person name="Iyer V.N."/>
            <person name="Pollard D.A."/>
            <person name="Sackton T.B."/>
            <person name="Larracuente A.M."/>
            <person name="Singh N.D."/>
            <person name="Abad J.P."/>
            <person name="Abt D.N."/>
            <person name="Adryan B."/>
            <person name="Aguade M."/>
            <person name="Akashi H."/>
            <person name="Anderson W.W."/>
            <person name="Aquadro C.F."/>
            <person name="Ardell D.H."/>
            <person name="Arguello R."/>
            <person name="Artieri C.G."/>
            <person name="Barbash D.A."/>
            <person name="Barker D."/>
            <person name="Barsanti P."/>
            <person name="Batterham P."/>
            <person name="Batzoglou S."/>
            <person name="Begun D."/>
            <person name="Bhutkar A."/>
            <person name="Blanco E."/>
            <person name="Bosak S.A."/>
            <person name="Bradley R.K."/>
            <person name="Brand A.D."/>
            <person name="Brent M.R."/>
            <person name="Brooks A.N."/>
            <person name="Brown R.H."/>
            <person name="Butlin R.K."/>
            <person name="Caggese C."/>
            <person name="Calvi B.R."/>
            <person name="Bernardo de Carvalho A."/>
            <person name="Caspi A."/>
            <person name="Castrezana S."/>
            <person name="Celniker S.E."/>
            <person name="Chang J.L."/>
            <person name="Chapple C."/>
            <person name="Chatterji S."/>
            <person name="Chinwalla A."/>
            <person name="Civetta A."/>
            <person name="Clifton S.W."/>
            <person name="Comeron J.M."/>
            <person name="Costello J.C."/>
            <person name="Coyne J.A."/>
            <person name="Daub J."/>
            <person name="David R.G."/>
            <person name="Delcher A.L."/>
            <person name="Delehaunty K."/>
            <person name="Do C.B."/>
            <person name="Ebling H."/>
            <person name="Edwards K."/>
            <person name="Eickbush T."/>
            <person name="Evans J.D."/>
            <person name="Filipski A."/>
            <person name="Findeiss S."/>
            <person name="Freyhult E."/>
            <person name="Fulton L."/>
            <person name="Fulton R."/>
            <person name="Garcia A.C."/>
            <person name="Gardiner A."/>
            <person name="Garfield D.A."/>
            <person name="Garvin B.E."/>
            <person name="Gibson G."/>
            <person name="Gilbert D."/>
            <person name="Gnerre S."/>
            <person name="Godfrey J."/>
            <person name="Good R."/>
            <person name="Gotea V."/>
            <person name="Gravely B."/>
            <person name="Greenberg A.J."/>
            <person name="Griffiths-Jones S."/>
            <person name="Gross S."/>
            <person name="Guigo R."/>
            <person name="Gustafson E.A."/>
            <person name="Haerty W."/>
            <person name="Hahn M.W."/>
            <person name="Halligan D.L."/>
            <person name="Halpern A.L."/>
            <person name="Halter G.M."/>
            <person name="Han M.V."/>
            <person name="Heger A."/>
            <person name="Hillier L."/>
            <person name="Hinrichs A.S."/>
            <person name="Holmes I."/>
            <person name="Hoskins R.A."/>
            <person name="Hubisz M.J."/>
            <person name="Hultmark D."/>
            <person name="Huntley M.A."/>
            <person name="Jaffe D.B."/>
            <person name="Jagadeeshan S."/>
            <person name="Jeck W.R."/>
            <person name="Johnson J."/>
            <person name="Jones C.D."/>
            <person name="Jordan W.C."/>
            <person name="Karpen G.H."/>
            <person name="Kataoka E."/>
            <person name="Keightley P.D."/>
            <person name="Kheradpour P."/>
            <person name="Kirkness E.F."/>
            <person name="Koerich L.B."/>
            <person name="Kristiansen K."/>
            <person name="Kudrna D."/>
            <person name="Kulathinal R.J."/>
            <person name="Kumar S."/>
            <person name="Kwok R."/>
            <person name="Lander E."/>
            <person name="Langley C.H."/>
            <person name="Lapoint R."/>
            <person name="Lazzaro B.P."/>
            <person name="Lee S.J."/>
            <person name="Levesque L."/>
            <person name="Li R."/>
            <person name="Lin C.F."/>
            <person name="Lin M.F."/>
            <person name="Lindblad-Toh K."/>
            <person name="Llopart A."/>
            <person name="Long M."/>
            <person name="Low L."/>
            <person name="Lozovsky E."/>
            <person name="Lu J."/>
            <person name="Luo M."/>
            <person name="Machado C.A."/>
            <person name="Makalowski W."/>
            <person name="Marzo M."/>
            <person name="Matsuda M."/>
            <person name="Matzkin L."/>
            <person name="McAllister B."/>
            <person name="McBride C.S."/>
            <person name="McKernan B."/>
            <person name="McKernan K."/>
            <person name="Mendez-Lago M."/>
            <person name="Minx P."/>
            <person name="Mollenhauer M.U."/>
            <person name="Montooth K."/>
            <person name="Mount S.M."/>
            <person name="Mu X."/>
            <person name="Myers E."/>
            <person name="Negre B."/>
            <person name="Newfeld S."/>
            <person name="Nielsen R."/>
            <person name="Noor M.A."/>
            <person name="O'Grady P."/>
            <person name="Pachter L."/>
            <person name="Papaceit M."/>
            <person name="Parisi M.J."/>
            <person name="Parisi M."/>
            <person name="Parts L."/>
            <person name="Pedersen J.S."/>
            <person name="Pesole G."/>
            <person name="Phillippy A.M."/>
            <person name="Ponting C.P."/>
            <person name="Pop M."/>
            <person name="Porcelli D."/>
            <person name="Powell J.R."/>
            <person name="Prohaska S."/>
            <person name="Pruitt K."/>
            <person name="Puig M."/>
            <person name="Quesneville H."/>
            <person name="Ram K.R."/>
            <person name="Rand D."/>
            <person name="Rasmussen M.D."/>
            <person name="Reed L.K."/>
            <person name="Reenan R."/>
            <person name="Reily A."/>
            <person name="Remington K.A."/>
            <person name="Rieger T.T."/>
            <person name="Ritchie M.G."/>
            <person name="Robin C."/>
            <person name="Rogers Y.H."/>
            <person name="Rohde C."/>
            <person name="Rozas J."/>
            <person name="Rubenfield M.J."/>
            <person name="Ruiz A."/>
            <person name="Russo S."/>
            <person name="Salzberg S.L."/>
            <person name="Sanchez-Gracia A."/>
            <person name="Saranga D.J."/>
            <person name="Sato H."/>
            <person name="Schaeffer S.W."/>
            <person name="Schatz M.C."/>
            <person name="Schlenke T."/>
            <person name="Schwartz R."/>
            <person name="Segarra C."/>
            <person name="Singh R.S."/>
            <person name="Sirot L."/>
            <person name="Sirota M."/>
            <person name="Sisneros N.B."/>
            <person name="Smith C.D."/>
            <person name="Smith T.F."/>
            <person name="Spieth J."/>
            <person name="Stage D.E."/>
            <person name="Stark A."/>
            <person name="Stephan W."/>
            <person name="Strausberg R.L."/>
            <person name="Strempel S."/>
            <person name="Sturgill D."/>
            <person name="Sutton G."/>
            <person name="Sutton G.G."/>
            <person name="Tao W."/>
            <person name="Teichmann S."/>
            <person name="Tobari Y.N."/>
            <person name="Tomimura Y."/>
            <person name="Tsolas J.M."/>
            <person name="Valente V.L."/>
            <person name="Venter E."/>
            <person name="Venter J.C."/>
            <person name="Vicario S."/>
            <person name="Vieira F.G."/>
            <person name="Vilella A.J."/>
            <person name="Villasante A."/>
            <person name="Walenz B."/>
            <person name="Wang J."/>
            <person name="Wasserman M."/>
            <person name="Watts T."/>
            <person name="Wilson D."/>
            <person name="Wilson R.K."/>
            <person name="Wing R.A."/>
            <person name="Wolfner M.F."/>
            <person name="Wong A."/>
            <person name="Wong G.K."/>
            <person name="Wu C.I."/>
            <person name="Wu G."/>
            <person name="Yamamoto D."/>
            <person name="Yang H.P."/>
            <person name="Yang S.P."/>
            <person name="Yorke J.A."/>
            <person name="Yoshida K."/>
            <person name="Zdobnov E."/>
            <person name="Zhang P."/>
            <person name="Zhang Y."/>
            <person name="Zimin A.V."/>
            <person name="Baldwin J."/>
            <person name="Abdouelleil A."/>
            <person name="Abdulkadir J."/>
            <person name="Abebe A."/>
            <person name="Abera B."/>
            <person name="Abreu J."/>
            <person name="Acer S.C."/>
            <person name="Aftuck L."/>
            <person name="Alexander A."/>
            <person name="An P."/>
            <person name="Anderson E."/>
            <person name="Anderson S."/>
            <person name="Arachi H."/>
            <person name="Azer M."/>
            <person name="Bachantsang P."/>
            <person name="Barry A."/>
            <person name="Bayul T."/>
            <person name="Berlin A."/>
            <person name="Bessette D."/>
            <person name="Bloom T."/>
            <person name="Blye J."/>
            <person name="Boguslavskiy L."/>
            <person name="Bonnet C."/>
            <person name="Boukhgalter B."/>
            <person name="Bourzgui I."/>
            <person name="Brown A."/>
            <person name="Cahill P."/>
            <person name="Channer S."/>
            <person name="Cheshatsang Y."/>
            <person name="Chuda L."/>
            <person name="Citroen M."/>
            <person name="Collymore A."/>
            <person name="Cooke P."/>
            <person name="Costello M."/>
            <person name="D'Aco K."/>
            <person name="Daza R."/>
            <person name="De Haan G."/>
            <person name="DeGray S."/>
            <person name="DeMaso C."/>
            <person name="Dhargay N."/>
            <person name="Dooley K."/>
            <person name="Dooley E."/>
            <person name="Doricent M."/>
            <person name="Dorje P."/>
            <person name="Dorjee K."/>
            <person name="Dupes A."/>
            <person name="Elong R."/>
            <person name="Falk J."/>
            <person name="Farina A."/>
            <person name="Faro S."/>
            <person name="Ferguson D."/>
            <person name="Fisher S."/>
            <person name="Foley C.D."/>
            <person name="Franke A."/>
            <person name="Friedrich D."/>
            <person name="Gadbois L."/>
            <person name="Gearin G."/>
            <person name="Gearin C.R."/>
            <person name="Giannoukos G."/>
            <person name="Goode T."/>
            <person name="Graham J."/>
            <person name="Grandbois E."/>
            <person name="Grewal S."/>
            <person name="Gyaltsen K."/>
            <person name="Hafez N."/>
            <person name="Hagos B."/>
            <person name="Hall J."/>
            <person name="Henson C."/>
            <person name="Hollinger A."/>
            <person name="Honan T."/>
            <person name="Huard M.D."/>
            <person name="Hughes L."/>
            <person name="Hurhula B."/>
            <person name="Husby M.E."/>
            <person name="Kamat A."/>
            <person name="Kanga B."/>
            <person name="Kashin S."/>
            <person name="Khazanovich D."/>
            <person name="Kisner P."/>
            <person name="Lance K."/>
            <person name="Lara M."/>
            <person name="Lee W."/>
            <person name="Lennon N."/>
            <person name="Letendre F."/>
            <person name="LeVine R."/>
            <person name="Lipovsky A."/>
            <person name="Liu X."/>
            <person name="Liu J."/>
            <person name="Liu S."/>
            <person name="Lokyitsang T."/>
            <person name="Lokyitsang Y."/>
            <person name="Lubonja R."/>
            <person name="Lui A."/>
            <person name="MacDonald P."/>
            <person name="Magnisalis V."/>
            <person name="Maru K."/>
            <person name="Matthews C."/>
            <person name="McCusker W."/>
            <person name="McDonough S."/>
            <person name="Mehta T."/>
            <person name="Meldrim J."/>
            <person name="Meneus L."/>
            <person name="Mihai O."/>
            <person name="Mihalev A."/>
            <person name="Mihova T."/>
            <person name="Mittelman R."/>
            <person name="Mlenga V."/>
            <person name="Montmayeur A."/>
            <person name="Mulrain L."/>
            <person name="Navidi A."/>
            <person name="Naylor J."/>
            <person name="Negash T."/>
            <person name="Nguyen T."/>
            <person name="Nguyen N."/>
            <person name="Nicol R."/>
            <person name="Norbu C."/>
            <person name="Norbu N."/>
            <person name="Novod N."/>
            <person name="O'Neill B."/>
            <person name="Osman S."/>
            <person name="Markiewicz E."/>
            <person name="Oyono O.L."/>
            <person name="Patti C."/>
            <person name="Phunkhang P."/>
            <person name="Pierre F."/>
            <person name="Priest M."/>
            <person name="Raghuraman S."/>
            <person name="Rege F."/>
            <person name="Reyes R."/>
            <person name="Rise C."/>
            <person name="Rogov P."/>
            <person name="Ross K."/>
            <person name="Ryan E."/>
            <person name="Settipalli S."/>
            <person name="Shea T."/>
            <person name="Sherpa N."/>
            <person name="Shi L."/>
            <person name="Shih D."/>
            <person name="Sparrow T."/>
            <person name="Spaulding J."/>
            <person name="Stalker J."/>
            <person name="Stange-Thomann N."/>
            <person name="Stavropoulos S."/>
            <person name="Stone C."/>
            <person name="Strader C."/>
            <person name="Tesfaye S."/>
            <person name="Thomson T."/>
            <person name="Thoulutsang Y."/>
            <person name="Thoulutsang D."/>
            <person name="Topham K."/>
            <person name="Topping I."/>
            <person name="Tsamla T."/>
            <person name="Vassiliev H."/>
            <person name="Vo A."/>
            <person name="Wangchuk T."/>
            <person name="Wangdi T."/>
            <person name="Weiand M."/>
            <person name="Wilkinson J."/>
            <person name="Wilson A."/>
            <person name="Yadav S."/>
            <person name="Young G."/>
            <person name="Yu Q."/>
            <person name="Zembek L."/>
            <person name="Zhong D."/>
            <person name="Zimmer A."/>
            <person name="Zwirko Z."/>
            <person name="Jaffe D.B."/>
            <person name="Alvarez P."/>
            <person name="Brockman W."/>
            <person name="Butler J."/>
            <person name="Chin C."/>
            <person name="Gnerre S."/>
            <person name="Grabherr M."/>
            <person name="Kleber M."/>
            <person name="Mauceli E."/>
            <person name="MacCallum I."/>
        </authorList>
    </citation>
    <scope>NUCLEOTIDE SEQUENCE [LARGE SCALE GENOMIC DNA]</scope>
    <source>
        <strain evidence="11">MSH-3 / Tucson 14011-0111.49</strain>
    </source>
</reference>
<dbReference type="GO" id="GO:0003723">
    <property type="term" value="F:RNA binding"/>
    <property type="evidence" value="ECO:0007669"/>
    <property type="project" value="UniProtKB-KW"/>
</dbReference>
<dbReference type="GO" id="GO:0000493">
    <property type="term" value="P:box H/ACA snoRNP assembly"/>
    <property type="evidence" value="ECO:0007669"/>
    <property type="project" value="InterPro"/>
</dbReference>
<dbReference type="PhylomeDB" id="B4G7G6"/>
<feature type="compositionally biased region" description="Low complexity" evidence="9">
    <location>
        <begin position="466"/>
        <end position="483"/>
    </location>
</feature>
<dbReference type="PANTHER" id="PTHR31633:SF1">
    <property type="entry name" value="H_ACA RIBONUCLEOPROTEIN COMPLEX NON-CORE SUBUNIT NAF1"/>
    <property type="match status" value="1"/>
</dbReference>
<dbReference type="OMA" id="WKNDDEP"/>
<feature type="compositionally biased region" description="Polar residues" evidence="9">
    <location>
        <begin position="431"/>
        <end position="444"/>
    </location>
</feature>
<feature type="compositionally biased region" description="Low complexity" evidence="9">
    <location>
        <begin position="204"/>
        <end position="217"/>
    </location>
</feature>
<protein>
    <recommendedName>
        <fullName evidence="3">H/ACA ribonucleoprotein complex non-core subunit NAF1</fullName>
    </recommendedName>
</protein>
<evidence type="ECO:0000256" key="9">
    <source>
        <dbReference type="SAM" id="MobiDB-lite"/>
    </source>
</evidence>
<dbReference type="GO" id="GO:0005732">
    <property type="term" value="C:sno(s)RNA-containing ribonucleoprotein complex"/>
    <property type="evidence" value="ECO:0007669"/>
    <property type="project" value="InterPro"/>
</dbReference>
<dbReference type="GO" id="GO:0006364">
    <property type="term" value="P:rRNA processing"/>
    <property type="evidence" value="ECO:0007669"/>
    <property type="project" value="UniProtKB-KW"/>
</dbReference>
<keyword evidence="7" id="KW-0694">RNA-binding</keyword>
<dbReference type="AlphaFoldDB" id="B4G7G6"/>
<evidence type="ECO:0000313" key="10">
    <source>
        <dbReference type="EMBL" id="EDW29299.1"/>
    </source>
</evidence>
<evidence type="ECO:0000256" key="1">
    <source>
        <dbReference type="ARBA" id="ARBA00004123"/>
    </source>
</evidence>
<dbReference type="InterPro" id="IPR038664">
    <property type="entry name" value="Gar1/Naf1_Cbf5-bd_sf"/>
</dbReference>
<evidence type="ECO:0000256" key="7">
    <source>
        <dbReference type="ARBA" id="ARBA00022884"/>
    </source>
</evidence>
<dbReference type="EMBL" id="CH479180">
    <property type="protein sequence ID" value="EDW29299.1"/>
    <property type="molecule type" value="Genomic_DNA"/>
</dbReference>
<evidence type="ECO:0000256" key="3">
    <source>
        <dbReference type="ARBA" id="ARBA00021438"/>
    </source>
</evidence>
<evidence type="ECO:0000256" key="8">
    <source>
        <dbReference type="ARBA" id="ARBA00023242"/>
    </source>
</evidence>
<feature type="region of interest" description="Disordered" evidence="9">
    <location>
        <begin position="193"/>
        <end position="224"/>
    </location>
</feature>
<feature type="region of interest" description="Disordered" evidence="9">
    <location>
        <begin position="118"/>
        <end position="154"/>
    </location>
</feature>
<dbReference type="STRING" id="7234.B4G7G6"/>
<comment type="similarity">
    <text evidence="2">Belongs to the NAF1 family.</text>
</comment>
<accession>B4G7G6</accession>
<dbReference type="Pfam" id="PF04410">
    <property type="entry name" value="Gar1"/>
    <property type="match status" value="1"/>
</dbReference>
<feature type="compositionally biased region" description="Polar residues" evidence="9">
    <location>
        <begin position="137"/>
        <end position="146"/>
    </location>
</feature>
<keyword evidence="4" id="KW-0690">Ribosome biogenesis</keyword>
<dbReference type="eggNOG" id="KOG2236">
    <property type="taxonomic scope" value="Eukaryota"/>
</dbReference>
<evidence type="ECO:0000313" key="11">
    <source>
        <dbReference type="Proteomes" id="UP000008744"/>
    </source>
</evidence>
<dbReference type="OrthoDB" id="21550at2759"/>
<dbReference type="SUPFAM" id="SSF50447">
    <property type="entry name" value="Translation proteins"/>
    <property type="match status" value="1"/>
</dbReference>
<dbReference type="GO" id="GO:0043489">
    <property type="term" value="P:RNA stabilization"/>
    <property type="evidence" value="ECO:0007669"/>
    <property type="project" value="UniProtKB-ARBA"/>
</dbReference>
<dbReference type="InterPro" id="IPR009000">
    <property type="entry name" value="Transl_B-barrel_sf"/>
</dbReference>
<feature type="region of interest" description="Disordered" evidence="9">
    <location>
        <begin position="160"/>
        <end position="179"/>
    </location>
</feature>
<feature type="compositionally biased region" description="Polar residues" evidence="9">
    <location>
        <begin position="47"/>
        <end position="58"/>
    </location>
</feature>
<gene>
    <name evidence="10" type="primary">Dper\GL19631</name>
    <name evidence="10" type="ORF">Dper_GL19631</name>
</gene>
<dbReference type="GO" id="GO:0001522">
    <property type="term" value="P:pseudouridine synthesis"/>
    <property type="evidence" value="ECO:0007669"/>
    <property type="project" value="InterPro"/>
</dbReference>
<evidence type="ECO:0000256" key="4">
    <source>
        <dbReference type="ARBA" id="ARBA00022517"/>
    </source>
</evidence>
<sequence length="569" mass="62499">MPATTESPAEVSPPNDAEVATATDKVEATPQTETESVAEKPAEIEPKSTTTAANNSNHVENEDQEKKEKVVANAETPAVAMDCEEGTPQSPPNVEVISEVVPTIVPQAEKQATIQEMDCPASTTPDPKSIVPPVVSENGTSDTVPESLNPPRSGLSLLAAYSSDAESDSEQATRIDDSDNMVVEVPLTGPATATTYRRPVVAVSSGSENEKSSSSSDSDTESEGEYLTVLRKKIDKKINTEDCDEDDEDFDEDGATGERRRRQPPKVRGEMLLDELPPIHQLEITVPEDECIELGKVHSIVDQLVLVSVIPNSMLFDLDTVLFLEKGRKVLGEVFDVLGQVSDPLYCVRFNTNQQIQERGIKIGDVVYCAPKTEHTQFVILSKLMQVRGSDASWEHDVEPPARYIDYSDDEAEREAKQDQRKRRQRDRTNSTDSISSVSTQATEASSAPAPSPRQRGRRGQRDSYQKSASGSSQQQQARDSQYNYHPSYNPGSWHSNYYHNYHQPAANFNMPQPGIPYPMPPAAYGYGMPYAMPQMMHMGPPPPHHMYAPPPPPSFAQPQNRPPPPSGS</sequence>
<dbReference type="GO" id="GO:0005634">
    <property type="term" value="C:nucleus"/>
    <property type="evidence" value="ECO:0007669"/>
    <property type="project" value="UniProtKB-SubCell"/>
</dbReference>
<dbReference type="HOGENOM" id="CLU_035652_0_0_1"/>
<evidence type="ECO:0000256" key="2">
    <source>
        <dbReference type="ARBA" id="ARBA00009801"/>
    </source>
</evidence>
<comment type="subcellular location">
    <subcellularLocation>
        <location evidence="1">Nucleus</location>
    </subcellularLocation>
</comment>
<feature type="region of interest" description="Disordered" evidence="9">
    <location>
        <begin position="541"/>
        <end position="569"/>
    </location>
</feature>
<feature type="region of interest" description="Disordered" evidence="9">
    <location>
        <begin position="392"/>
        <end position="489"/>
    </location>
</feature>
<dbReference type="InterPro" id="IPR007504">
    <property type="entry name" value="H/ACA_rnp_Gar1/Naf1"/>
</dbReference>
<keyword evidence="6" id="KW-0597">Phosphoprotein</keyword>
<feature type="compositionally biased region" description="Basic and acidic residues" evidence="9">
    <location>
        <begin position="59"/>
        <end position="70"/>
    </location>
</feature>
<dbReference type="InterPro" id="IPR040309">
    <property type="entry name" value="Naf1"/>
</dbReference>
<feature type="compositionally biased region" description="Basic and acidic residues" evidence="9">
    <location>
        <begin position="37"/>
        <end position="46"/>
    </location>
</feature>
<feature type="region of interest" description="Disordered" evidence="9">
    <location>
        <begin position="1"/>
        <end position="93"/>
    </location>
</feature>
<dbReference type="PANTHER" id="PTHR31633">
    <property type="entry name" value="H/ACA RIBONUCLEOPROTEIN COMPLEX NON-CORE SUBUNIT NAF1"/>
    <property type="match status" value="1"/>
</dbReference>
<evidence type="ECO:0000256" key="6">
    <source>
        <dbReference type="ARBA" id="ARBA00022553"/>
    </source>
</evidence>
<name>B4G7G6_DROPE</name>
<keyword evidence="8" id="KW-0539">Nucleus</keyword>
<keyword evidence="5" id="KW-0698">rRNA processing</keyword>
<dbReference type="FunFam" id="2.40.10.230:FF:000002">
    <property type="entry name" value="H/ACA ribonucleoprotein complex non-core subunit NAF1"/>
    <property type="match status" value="1"/>
</dbReference>
<feature type="region of interest" description="Disordered" evidence="9">
    <location>
        <begin position="242"/>
        <end position="268"/>
    </location>
</feature>
<keyword evidence="11" id="KW-1185">Reference proteome</keyword>
<evidence type="ECO:0000256" key="5">
    <source>
        <dbReference type="ARBA" id="ARBA00022552"/>
    </source>
</evidence>
<dbReference type="Gene3D" id="2.40.10.230">
    <property type="entry name" value="Probable tRNA pseudouridine synthase domain"/>
    <property type="match status" value="1"/>
</dbReference>
<organism evidence="11">
    <name type="scientific">Drosophila persimilis</name>
    <name type="common">Fruit fly</name>
    <dbReference type="NCBI Taxonomy" id="7234"/>
    <lineage>
        <taxon>Eukaryota</taxon>
        <taxon>Metazoa</taxon>
        <taxon>Ecdysozoa</taxon>
        <taxon>Arthropoda</taxon>
        <taxon>Hexapoda</taxon>
        <taxon>Insecta</taxon>
        <taxon>Pterygota</taxon>
        <taxon>Neoptera</taxon>
        <taxon>Endopterygota</taxon>
        <taxon>Diptera</taxon>
        <taxon>Brachycera</taxon>
        <taxon>Muscomorpha</taxon>
        <taxon>Ephydroidea</taxon>
        <taxon>Drosophilidae</taxon>
        <taxon>Drosophila</taxon>
        <taxon>Sophophora</taxon>
    </lineage>
</organism>
<proteinExistence type="inferred from homology"/>
<dbReference type="Proteomes" id="UP000008744">
    <property type="component" value="Unassembled WGS sequence"/>
</dbReference>
<feature type="compositionally biased region" description="Acidic residues" evidence="9">
    <location>
        <begin position="242"/>
        <end position="255"/>
    </location>
</feature>